<evidence type="ECO:0000313" key="1">
    <source>
        <dbReference type="EMBL" id="KKK77384.1"/>
    </source>
</evidence>
<dbReference type="AlphaFoldDB" id="A0A0F9AFW8"/>
<reference evidence="1" key="1">
    <citation type="journal article" date="2015" name="Nature">
        <title>Complex archaea that bridge the gap between prokaryotes and eukaryotes.</title>
        <authorList>
            <person name="Spang A."/>
            <person name="Saw J.H."/>
            <person name="Jorgensen S.L."/>
            <person name="Zaremba-Niedzwiedzka K."/>
            <person name="Martijn J."/>
            <person name="Lind A.E."/>
            <person name="van Eijk R."/>
            <person name="Schleper C."/>
            <person name="Guy L."/>
            <person name="Ettema T.J."/>
        </authorList>
    </citation>
    <scope>NUCLEOTIDE SEQUENCE</scope>
</reference>
<proteinExistence type="predicted"/>
<gene>
    <name evidence="1" type="ORF">LCGC14_2854180</name>
</gene>
<organism evidence="1">
    <name type="scientific">marine sediment metagenome</name>
    <dbReference type="NCBI Taxonomy" id="412755"/>
    <lineage>
        <taxon>unclassified sequences</taxon>
        <taxon>metagenomes</taxon>
        <taxon>ecological metagenomes</taxon>
    </lineage>
</organism>
<sequence>MVGQTPGSSQKGIKKIFATGLTETATYDKEGVGAIRHEGQKVYKWVKYNNGASAVASIAGDVGYYYGLAGDAVSGGYENSEVTMERADGYMGAGVFQAIIADGEYGWIQIEGPATLTQALSAGADGNALTHVGAGADGALDVSALVTDAIVAYATDASARKIVCKFPW</sequence>
<dbReference type="EMBL" id="LAZR01054982">
    <property type="protein sequence ID" value="KKK77384.1"/>
    <property type="molecule type" value="Genomic_DNA"/>
</dbReference>
<accession>A0A0F9AFW8</accession>
<name>A0A0F9AFW8_9ZZZZ</name>
<comment type="caution">
    <text evidence="1">The sequence shown here is derived from an EMBL/GenBank/DDBJ whole genome shotgun (WGS) entry which is preliminary data.</text>
</comment>
<protein>
    <submittedName>
        <fullName evidence="1">Uncharacterized protein</fullName>
    </submittedName>
</protein>